<reference evidence="2 3" key="1">
    <citation type="journal article" date="2017" name="Int. J. Parasitol.">
        <title>The genome of the protozoan parasite Cystoisospora suis and a reverse vaccinology approach to identify vaccine candidates.</title>
        <authorList>
            <person name="Palmieri N."/>
            <person name="Shrestha A."/>
            <person name="Ruttkowski B."/>
            <person name="Beck T."/>
            <person name="Vogl C."/>
            <person name="Tomley F."/>
            <person name="Blake D.P."/>
            <person name="Joachim A."/>
        </authorList>
    </citation>
    <scope>NUCLEOTIDE SEQUENCE [LARGE SCALE GENOMIC DNA]</scope>
    <source>
        <strain evidence="2 3">Wien I</strain>
    </source>
</reference>
<feature type="region of interest" description="Disordered" evidence="1">
    <location>
        <begin position="680"/>
        <end position="805"/>
    </location>
</feature>
<evidence type="ECO:0000313" key="3">
    <source>
        <dbReference type="Proteomes" id="UP000221165"/>
    </source>
</evidence>
<feature type="compositionally biased region" description="Polar residues" evidence="1">
    <location>
        <begin position="651"/>
        <end position="661"/>
    </location>
</feature>
<feature type="compositionally biased region" description="Basic residues" evidence="1">
    <location>
        <begin position="864"/>
        <end position="877"/>
    </location>
</feature>
<keyword evidence="3" id="KW-1185">Reference proteome</keyword>
<feature type="compositionally biased region" description="Low complexity" evidence="1">
    <location>
        <begin position="54"/>
        <end position="77"/>
    </location>
</feature>
<dbReference type="RefSeq" id="XP_067927362.1">
    <property type="nucleotide sequence ID" value="XM_068060661.1"/>
</dbReference>
<evidence type="ECO:0000256" key="1">
    <source>
        <dbReference type="SAM" id="MobiDB-lite"/>
    </source>
</evidence>
<feature type="compositionally biased region" description="Pro residues" evidence="1">
    <location>
        <begin position="685"/>
        <end position="694"/>
    </location>
</feature>
<gene>
    <name evidence="2" type="ORF">CSUI_000427</name>
</gene>
<dbReference type="Proteomes" id="UP000221165">
    <property type="component" value="Unassembled WGS sequence"/>
</dbReference>
<feature type="region of interest" description="Disordered" evidence="1">
    <location>
        <begin position="562"/>
        <end position="582"/>
    </location>
</feature>
<dbReference type="AlphaFoldDB" id="A0A2C6LH70"/>
<protein>
    <submittedName>
        <fullName evidence="2">Uncharacterized protein</fullName>
    </submittedName>
</protein>
<feature type="region of interest" description="Disordered" evidence="1">
    <location>
        <begin position="428"/>
        <end position="461"/>
    </location>
</feature>
<evidence type="ECO:0000313" key="2">
    <source>
        <dbReference type="EMBL" id="PHJ25716.1"/>
    </source>
</evidence>
<name>A0A2C6LH70_9APIC</name>
<proteinExistence type="predicted"/>
<dbReference type="VEuPathDB" id="ToxoDB:CSUI_000427"/>
<feature type="compositionally biased region" description="Low complexity" evidence="1">
    <location>
        <begin position="722"/>
        <end position="747"/>
    </location>
</feature>
<feature type="region of interest" description="Disordered" evidence="1">
    <location>
        <begin position="853"/>
        <end position="877"/>
    </location>
</feature>
<comment type="caution">
    <text evidence="2">The sequence shown here is derived from an EMBL/GenBank/DDBJ whole genome shotgun (WGS) entry which is preliminary data.</text>
</comment>
<feature type="compositionally biased region" description="Basic and acidic residues" evidence="1">
    <location>
        <begin position="791"/>
        <end position="805"/>
    </location>
</feature>
<sequence length="877" mass="95156">MRGYSFSSTPPCQEEKDISLISRLSSRCRLACHLEVEEGISRGRSRHSDGQKASPPTVSSSHTSFSSSPPSFSSSSSGPWRGTSCIELEGVERGSCDGSLSHCPGRLFACKRKKKMKRMRCADESLCGGCLCENGKRFSTGRKKLLHIHRQQQWSPQRQGRRENSFFLDLSSTCKETLLQHPSFLQDSDLPISISPTILPSSSSSPLPPSFSLVQSSCPSSQPSVLVKPLGSSSAVSSIFSPPSSSRPPCCPLCTMSVSAELSFPKKRRTCRGSYRGNLQVCSGEGEKRKTKSERRGEIRRRSLSSSFSSSDFAVELPSEPPVNTEHHCQRNLSSHDSLSYMTRRGKSLRLSSSSRHRSNEAPLDDRHLSSFLPSPCFSLVSEAPSAISDRSCSLLQKTFLSSCCGRSRRQKRGERNDDRRFLSVLDSTRSRRRMNERKSLSRGKGLLSRGKERRSDPLLSLNSGESFASCLTDDENDDLLSPSVCTPDSSSFIAMNGERSLSSSSGVCTPHLPHATQMPVGECQGVRDFICPSADISSPPVLEQSLSPCISDNDKISSVQSTSHQLKDFNTRGTSLRRRRRSRYTARTTFQTDSQRTFTSCHHCLHIAPRSPTEKVNMSQSGVCTPLHLSSVTSTPLSGVHTPGEDTLSDDGSSNPSCLQSDYQIENEVNTHVRFFQSSSFHFMPPPPPPKGKPPGKKPPGKLPTSKARGDKKTAPPPPGGAKKASPAPAGKTSASPTPSSPAVGLGKPGGGVKAPGKALGGGVSKAGASPKKESDAPFLAGPPPETPPLEERRTVSFRDQPRVERTALTDRLEGKAGNIHVEGAIQKGEHIAARAAELVQKLGKEMSLSHQGYDHRDQQIHGRGKGRRHMKTLTT</sequence>
<accession>A0A2C6LH70</accession>
<feature type="region of interest" description="Disordered" evidence="1">
    <location>
        <begin position="42"/>
        <end position="80"/>
    </location>
</feature>
<organism evidence="2 3">
    <name type="scientific">Cystoisospora suis</name>
    <dbReference type="NCBI Taxonomy" id="483139"/>
    <lineage>
        <taxon>Eukaryota</taxon>
        <taxon>Sar</taxon>
        <taxon>Alveolata</taxon>
        <taxon>Apicomplexa</taxon>
        <taxon>Conoidasida</taxon>
        <taxon>Coccidia</taxon>
        <taxon>Eucoccidiorida</taxon>
        <taxon>Eimeriorina</taxon>
        <taxon>Sarcocystidae</taxon>
        <taxon>Cystoisospora</taxon>
    </lineage>
</organism>
<feature type="region of interest" description="Disordered" evidence="1">
    <location>
        <begin position="634"/>
        <end position="661"/>
    </location>
</feature>
<feature type="region of interest" description="Disordered" evidence="1">
    <location>
        <begin position="283"/>
        <end position="366"/>
    </location>
</feature>
<dbReference type="EMBL" id="MIGC01000177">
    <property type="protein sequence ID" value="PHJ25716.1"/>
    <property type="molecule type" value="Genomic_DNA"/>
</dbReference>
<feature type="compositionally biased region" description="Polar residues" evidence="1">
    <location>
        <begin position="331"/>
        <end position="341"/>
    </location>
</feature>
<feature type="compositionally biased region" description="Gly residues" evidence="1">
    <location>
        <begin position="748"/>
        <end position="766"/>
    </location>
</feature>
<dbReference type="GeneID" id="94423872"/>